<comment type="caution">
    <text evidence="1">The sequence shown here is derived from an EMBL/GenBank/DDBJ whole genome shotgun (WGS) entry which is preliminary data.</text>
</comment>
<protein>
    <submittedName>
        <fullName evidence="1">Uncharacterized protein</fullName>
    </submittedName>
</protein>
<organism evidence="1 2">
    <name type="scientific">Virgisporangium aurantiacum</name>
    <dbReference type="NCBI Taxonomy" id="175570"/>
    <lineage>
        <taxon>Bacteria</taxon>
        <taxon>Bacillati</taxon>
        <taxon>Actinomycetota</taxon>
        <taxon>Actinomycetes</taxon>
        <taxon>Micromonosporales</taxon>
        <taxon>Micromonosporaceae</taxon>
        <taxon>Virgisporangium</taxon>
    </lineage>
</organism>
<reference evidence="1" key="1">
    <citation type="submission" date="2021-01" db="EMBL/GenBank/DDBJ databases">
        <title>Whole genome shotgun sequence of Virgisporangium aurantiacum NBRC 16421.</title>
        <authorList>
            <person name="Komaki H."/>
            <person name="Tamura T."/>
        </authorList>
    </citation>
    <scope>NUCLEOTIDE SEQUENCE</scope>
    <source>
        <strain evidence="1">NBRC 16421</strain>
    </source>
</reference>
<gene>
    <name evidence="1" type="ORF">Vau01_080800</name>
</gene>
<dbReference type="EMBL" id="BOPG01000056">
    <property type="protein sequence ID" value="GIJ60564.1"/>
    <property type="molecule type" value="Genomic_DNA"/>
</dbReference>
<evidence type="ECO:0000313" key="1">
    <source>
        <dbReference type="EMBL" id="GIJ60564.1"/>
    </source>
</evidence>
<keyword evidence="2" id="KW-1185">Reference proteome</keyword>
<accession>A0A8J4E401</accession>
<dbReference type="Proteomes" id="UP000612585">
    <property type="component" value="Unassembled WGS sequence"/>
</dbReference>
<sequence>MQVAPEDMLLRRYQSIWKTNIHNVGTVTHPLVGSGSGFLGEVRRAAQPDRFATG</sequence>
<name>A0A8J4E401_9ACTN</name>
<evidence type="ECO:0000313" key="2">
    <source>
        <dbReference type="Proteomes" id="UP000612585"/>
    </source>
</evidence>
<dbReference type="AlphaFoldDB" id="A0A8J4E401"/>
<proteinExistence type="predicted"/>